<protein>
    <submittedName>
        <fullName evidence="2">Uncharacterized protein</fullName>
    </submittedName>
</protein>
<accession>A0A3L6PN93</accession>
<evidence type="ECO:0000313" key="3">
    <source>
        <dbReference type="Proteomes" id="UP000275267"/>
    </source>
</evidence>
<keyword evidence="3" id="KW-1185">Reference proteome</keyword>
<evidence type="ECO:0000256" key="1">
    <source>
        <dbReference type="SAM" id="MobiDB-lite"/>
    </source>
</evidence>
<sequence length="190" mass="19868">MRVGDGGGGEGAVARGRRGAVEEEEEVEGEASGCSASASSTSRGSSACRSSGGDSPLLLHALCLPWWKCQTFDGDEEAGGALEIIVVSIPPLTRFVRRGGRLGTVPEPDERLTSSSSYGSTEPQEDDDEGALQGAKDNRWNAKTSGIGWGRFFSKVGRTGHSDLPQLILAALVVPNPRRILQGSLPMVSG</sequence>
<comment type="caution">
    <text evidence="2">The sequence shown here is derived from an EMBL/GenBank/DDBJ whole genome shotgun (WGS) entry which is preliminary data.</text>
</comment>
<dbReference type="AlphaFoldDB" id="A0A3L6PN93"/>
<name>A0A3L6PN93_PANMI</name>
<feature type="region of interest" description="Disordered" evidence="1">
    <location>
        <begin position="100"/>
        <end position="133"/>
    </location>
</feature>
<evidence type="ECO:0000313" key="2">
    <source>
        <dbReference type="EMBL" id="RLM60820.1"/>
    </source>
</evidence>
<feature type="compositionally biased region" description="Polar residues" evidence="1">
    <location>
        <begin position="113"/>
        <end position="122"/>
    </location>
</feature>
<dbReference type="Proteomes" id="UP000275267">
    <property type="component" value="Unassembled WGS sequence"/>
</dbReference>
<proteinExistence type="predicted"/>
<dbReference type="EMBL" id="PQIB02000016">
    <property type="protein sequence ID" value="RLM60820.1"/>
    <property type="molecule type" value="Genomic_DNA"/>
</dbReference>
<feature type="compositionally biased region" description="Low complexity" evidence="1">
    <location>
        <begin position="30"/>
        <end position="50"/>
    </location>
</feature>
<gene>
    <name evidence="2" type="ORF">C2845_PM14G16730</name>
</gene>
<feature type="region of interest" description="Disordered" evidence="1">
    <location>
        <begin position="1"/>
        <end position="50"/>
    </location>
</feature>
<organism evidence="2 3">
    <name type="scientific">Panicum miliaceum</name>
    <name type="common">Proso millet</name>
    <name type="synonym">Broomcorn millet</name>
    <dbReference type="NCBI Taxonomy" id="4540"/>
    <lineage>
        <taxon>Eukaryota</taxon>
        <taxon>Viridiplantae</taxon>
        <taxon>Streptophyta</taxon>
        <taxon>Embryophyta</taxon>
        <taxon>Tracheophyta</taxon>
        <taxon>Spermatophyta</taxon>
        <taxon>Magnoliopsida</taxon>
        <taxon>Liliopsida</taxon>
        <taxon>Poales</taxon>
        <taxon>Poaceae</taxon>
        <taxon>PACMAD clade</taxon>
        <taxon>Panicoideae</taxon>
        <taxon>Panicodae</taxon>
        <taxon>Paniceae</taxon>
        <taxon>Panicinae</taxon>
        <taxon>Panicum</taxon>
        <taxon>Panicum sect. Panicum</taxon>
    </lineage>
</organism>
<reference evidence="3" key="1">
    <citation type="journal article" date="2019" name="Nat. Commun.">
        <title>The genome of broomcorn millet.</title>
        <authorList>
            <person name="Zou C."/>
            <person name="Miki D."/>
            <person name="Li D."/>
            <person name="Tang Q."/>
            <person name="Xiao L."/>
            <person name="Rajput S."/>
            <person name="Deng P."/>
            <person name="Jia W."/>
            <person name="Huang R."/>
            <person name="Zhang M."/>
            <person name="Sun Y."/>
            <person name="Hu J."/>
            <person name="Fu X."/>
            <person name="Schnable P.S."/>
            <person name="Li F."/>
            <person name="Zhang H."/>
            <person name="Feng B."/>
            <person name="Zhu X."/>
            <person name="Liu R."/>
            <person name="Schnable J.C."/>
            <person name="Zhu J.-K."/>
            <person name="Zhang H."/>
        </authorList>
    </citation>
    <scope>NUCLEOTIDE SEQUENCE [LARGE SCALE GENOMIC DNA]</scope>
</reference>
<feature type="compositionally biased region" description="Gly residues" evidence="1">
    <location>
        <begin position="1"/>
        <end position="11"/>
    </location>
</feature>
<dbReference type="STRING" id="4540.A0A3L6PN93"/>